<evidence type="ECO:0000313" key="3">
    <source>
        <dbReference type="Proteomes" id="UP001529510"/>
    </source>
</evidence>
<name>A0ABD0RSX2_CIRMR</name>
<organism evidence="2 3">
    <name type="scientific">Cirrhinus mrigala</name>
    <name type="common">Mrigala</name>
    <dbReference type="NCBI Taxonomy" id="683832"/>
    <lineage>
        <taxon>Eukaryota</taxon>
        <taxon>Metazoa</taxon>
        <taxon>Chordata</taxon>
        <taxon>Craniata</taxon>
        <taxon>Vertebrata</taxon>
        <taxon>Euteleostomi</taxon>
        <taxon>Actinopterygii</taxon>
        <taxon>Neopterygii</taxon>
        <taxon>Teleostei</taxon>
        <taxon>Ostariophysi</taxon>
        <taxon>Cypriniformes</taxon>
        <taxon>Cyprinidae</taxon>
        <taxon>Labeoninae</taxon>
        <taxon>Labeonini</taxon>
        <taxon>Cirrhinus</taxon>
    </lineage>
</organism>
<dbReference type="AlphaFoldDB" id="A0ABD0RSX2"/>
<feature type="non-terminal residue" evidence="2">
    <location>
        <position position="1"/>
    </location>
</feature>
<dbReference type="PANTHER" id="PTHR14445">
    <property type="entry name" value="GRB10 INTERACTING GYF PROTEIN"/>
    <property type="match status" value="1"/>
</dbReference>
<sequence length="106" mass="12338">PTFASFLKEVDSPYEVHDYVRAYLGDTPQAKDFAKQFLERRAKQNANQQKPQQGQQQKQQESVWGMSQVSQSVLHQQQQQQQRFETVTSGKKKKKQKMVRADPSLL</sequence>
<dbReference type="PANTHER" id="PTHR14445:SF38">
    <property type="entry name" value="GRB10-INTERACTING GYF PROTEIN 2"/>
    <property type="match status" value="1"/>
</dbReference>
<dbReference type="Proteomes" id="UP001529510">
    <property type="component" value="Unassembled WGS sequence"/>
</dbReference>
<evidence type="ECO:0000256" key="1">
    <source>
        <dbReference type="SAM" id="MobiDB-lite"/>
    </source>
</evidence>
<reference evidence="2 3" key="1">
    <citation type="submission" date="2024-05" db="EMBL/GenBank/DDBJ databases">
        <title>Genome sequencing and assembly of Indian major carp, Cirrhinus mrigala (Hamilton, 1822).</title>
        <authorList>
            <person name="Mohindra V."/>
            <person name="Chowdhury L.M."/>
            <person name="Lal K."/>
            <person name="Jena J.K."/>
        </authorList>
    </citation>
    <scope>NUCLEOTIDE SEQUENCE [LARGE SCALE GENOMIC DNA]</scope>
    <source>
        <strain evidence="2">CM1030</strain>
        <tissue evidence="2">Blood</tissue>
    </source>
</reference>
<proteinExistence type="predicted"/>
<comment type="caution">
    <text evidence="2">The sequence shown here is derived from an EMBL/GenBank/DDBJ whole genome shotgun (WGS) entry which is preliminary data.</text>
</comment>
<gene>
    <name evidence="2" type="ORF">M9458_004817</name>
</gene>
<feature type="compositionally biased region" description="Low complexity" evidence="1">
    <location>
        <begin position="67"/>
        <end position="82"/>
    </location>
</feature>
<accession>A0ABD0RSX2</accession>
<dbReference type="EMBL" id="JAMKFB020000002">
    <property type="protein sequence ID" value="KAL0201630.1"/>
    <property type="molecule type" value="Genomic_DNA"/>
</dbReference>
<evidence type="ECO:0000313" key="2">
    <source>
        <dbReference type="EMBL" id="KAL0201630.1"/>
    </source>
</evidence>
<feature type="compositionally biased region" description="Low complexity" evidence="1">
    <location>
        <begin position="44"/>
        <end position="60"/>
    </location>
</feature>
<feature type="non-terminal residue" evidence="2">
    <location>
        <position position="106"/>
    </location>
</feature>
<protein>
    <submittedName>
        <fullName evidence="2">Uncharacterized protein</fullName>
    </submittedName>
</protein>
<dbReference type="InterPro" id="IPR051640">
    <property type="entry name" value="GRB10-interact_GYF"/>
</dbReference>
<keyword evidence="3" id="KW-1185">Reference proteome</keyword>
<feature type="region of interest" description="Disordered" evidence="1">
    <location>
        <begin position="39"/>
        <end position="106"/>
    </location>
</feature>